<dbReference type="InterPro" id="IPR050193">
    <property type="entry name" value="Cytochrome_P450_71"/>
</dbReference>
<organism evidence="8 9">
    <name type="scientific">Camellia sinensis</name>
    <name type="common">Tea plant</name>
    <name type="synonym">Thea sinensis</name>
    <dbReference type="NCBI Taxonomy" id="4442"/>
    <lineage>
        <taxon>Eukaryota</taxon>
        <taxon>Viridiplantae</taxon>
        <taxon>Streptophyta</taxon>
        <taxon>Embryophyta</taxon>
        <taxon>Tracheophyta</taxon>
        <taxon>Spermatophyta</taxon>
        <taxon>Magnoliopsida</taxon>
        <taxon>eudicotyledons</taxon>
        <taxon>Gunneridae</taxon>
        <taxon>Pentapetalae</taxon>
        <taxon>asterids</taxon>
        <taxon>Ericales</taxon>
        <taxon>Theaceae</taxon>
        <taxon>Camellia</taxon>
    </lineage>
</organism>
<gene>
    <name evidence="8" type="ORF">HYC85_001682</name>
</gene>
<proteinExistence type="inferred from homology"/>
<evidence type="ECO:0000313" key="8">
    <source>
        <dbReference type="EMBL" id="KAF5960473.1"/>
    </source>
</evidence>
<dbReference type="GO" id="GO:0020037">
    <property type="term" value="F:heme binding"/>
    <property type="evidence" value="ECO:0007669"/>
    <property type="project" value="InterPro"/>
</dbReference>
<dbReference type="PANTHER" id="PTHR47956">
    <property type="entry name" value="CYTOCHROME P450 71B11-RELATED"/>
    <property type="match status" value="1"/>
</dbReference>
<evidence type="ECO:0000256" key="2">
    <source>
        <dbReference type="ARBA" id="ARBA00010617"/>
    </source>
</evidence>
<name>A0A7J7I639_CAMSI</name>
<keyword evidence="5" id="KW-0560">Oxidoreductase</keyword>
<evidence type="ECO:0000256" key="5">
    <source>
        <dbReference type="ARBA" id="ARBA00023002"/>
    </source>
</evidence>
<evidence type="ECO:0000256" key="4">
    <source>
        <dbReference type="ARBA" id="ARBA00022989"/>
    </source>
</evidence>
<protein>
    <submittedName>
        <fullName evidence="8">Uncharacterized protein</fullName>
    </submittedName>
</protein>
<comment type="subcellular location">
    <subcellularLocation>
        <location evidence="1">Membrane</location>
        <topology evidence="1">Single-pass membrane protein</topology>
    </subcellularLocation>
</comment>
<keyword evidence="9" id="KW-1185">Reference proteome</keyword>
<dbReference type="GO" id="GO:0005506">
    <property type="term" value="F:iron ion binding"/>
    <property type="evidence" value="ECO:0007669"/>
    <property type="project" value="InterPro"/>
</dbReference>
<reference evidence="8 9" key="2">
    <citation type="submission" date="2020-07" db="EMBL/GenBank/DDBJ databases">
        <title>Genome assembly of wild tea tree DASZ reveals pedigree and selection history of tea varieties.</title>
        <authorList>
            <person name="Zhang W."/>
        </authorList>
    </citation>
    <scope>NUCLEOTIDE SEQUENCE [LARGE SCALE GENOMIC DNA]</scope>
    <source>
        <strain evidence="9">cv. G240</strain>
        <tissue evidence="8">Leaf</tissue>
    </source>
</reference>
<comment type="similarity">
    <text evidence="2">Belongs to the cytochrome P450 family.</text>
</comment>
<evidence type="ECO:0000256" key="3">
    <source>
        <dbReference type="ARBA" id="ARBA00022692"/>
    </source>
</evidence>
<evidence type="ECO:0000256" key="7">
    <source>
        <dbReference type="SAM" id="Phobius"/>
    </source>
</evidence>
<evidence type="ECO:0000313" key="9">
    <source>
        <dbReference type="Proteomes" id="UP000593564"/>
    </source>
</evidence>
<dbReference type="PANTHER" id="PTHR47956:SF28">
    <property type="entry name" value="EUPATOLIDE SYNTHASE"/>
    <property type="match status" value="1"/>
</dbReference>
<dbReference type="GO" id="GO:0016705">
    <property type="term" value="F:oxidoreductase activity, acting on paired donors, with incorporation or reduction of molecular oxygen"/>
    <property type="evidence" value="ECO:0007669"/>
    <property type="project" value="InterPro"/>
</dbReference>
<comment type="caution">
    <text evidence="8">The sequence shown here is derived from an EMBL/GenBank/DDBJ whole genome shotgun (WGS) entry which is preliminary data.</text>
</comment>
<keyword evidence="3 7" id="KW-0812">Transmembrane</keyword>
<accession>A0A7J7I639</accession>
<sequence length="197" mass="22339">MSSQASLNKVNLDEKIFTMVEGIACQVVFGKSYGGKNFKGQTFEDVIDGLSGLRRRLEKCSRNLDDYFEMVVDEHLDLTRKKSEGEEDFVDALIGLWKDEGSAFRLTKDEIKALLLNTFIGCIDTILVAMVWAMSKVVKNRHVMQKQQAEIRNCPGKKAKVEVDDLGKLTDLKMVVKETLRLHPLVPLLIPHETINR</sequence>
<reference evidence="9" key="1">
    <citation type="journal article" date="2020" name="Nat. Commun.">
        <title>Genome assembly of wild tea tree DASZ reveals pedigree and selection history of tea varieties.</title>
        <authorList>
            <person name="Zhang W."/>
            <person name="Zhang Y."/>
            <person name="Qiu H."/>
            <person name="Guo Y."/>
            <person name="Wan H."/>
            <person name="Zhang X."/>
            <person name="Scossa F."/>
            <person name="Alseekh S."/>
            <person name="Zhang Q."/>
            <person name="Wang P."/>
            <person name="Xu L."/>
            <person name="Schmidt M.H."/>
            <person name="Jia X."/>
            <person name="Li D."/>
            <person name="Zhu A."/>
            <person name="Guo F."/>
            <person name="Chen W."/>
            <person name="Ni D."/>
            <person name="Usadel B."/>
            <person name="Fernie A.R."/>
            <person name="Wen W."/>
        </authorList>
    </citation>
    <scope>NUCLEOTIDE SEQUENCE [LARGE SCALE GENOMIC DNA]</scope>
    <source>
        <strain evidence="9">cv. G240</strain>
    </source>
</reference>
<keyword evidence="4 7" id="KW-1133">Transmembrane helix</keyword>
<dbReference type="GO" id="GO:0004497">
    <property type="term" value="F:monooxygenase activity"/>
    <property type="evidence" value="ECO:0007669"/>
    <property type="project" value="InterPro"/>
</dbReference>
<dbReference type="InterPro" id="IPR002401">
    <property type="entry name" value="Cyt_P450_E_grp-I"/>
</dbReference>
<dbReference type="EMBL" id="JACBKZ010000001">
    <property type="protein sequence ID" value="KAF5960473.1"/>
    <property type="molecule type" value="Genomic_DNA"/>
</dbReference>
<dbReference type="Gene3D" id="1.10.630.10">
    <property type="entry name" value="Cytochrome P450"/>
    <property type="match status" value="1"/>
</dbReference>
<dbReference type="AlphaFoldDB" id="A0A7J7I639"/>
<dbReference type="GO" id="GO:0016020">
    <property type="term" value="C:membrane"/>
    <property type="evidence" value="ECO:0007669"/>
    <property type="project" value="UniProtKB-SubCell"/>
</dbReference>
<dbReference type="Proteomes" id="UP000593564">
    <property type="component" value="Unassembled WGS sequence"/>
</dbReference>
<evidence type="ECO:0000256" key="6">
    <source>
        <dbReference type="ARBA" id="ARBA00023136"/>
    </source>
</evidence>
<dbReference type="PRINTS" id="PR00463">
    <property type="entry name" value="EP450I"/>
</dbReference>
<evidence type="ECO:0000256" key="1">
    <source>
        <dbReference type="ARBA" id="ARBA00004167"/>
    </source>
</evidence>
<dbReference type="InterPro" id="IPR001128">
    <property type="entry name" value="Cyt_P450"/>
</dbReference>
<keyword evidence="6 7" id="KW-0472">Membrane</keyword>
<dbReference type="InterPro" id="IPR036396">
    <property type="entry name" value="Cyt_P450_sf"/>
</dbReference>
<dbReference type="SUPFAM" id="SSF48264">
    <property type="entry name" value="Cytochrome P450"/>
    <property type="match status" value="1"/>
</dbReference>
<feature type="transmembrane region" description="Helical" evidence="7">
    <location>
        <begin position="114"/>
        <end position="134"/>
    </location>
</feature>
<dbReference type="Pfam" id="PF00067">
    <property type="entry name" value="p450"/>
    <property type="match status" value="1"/>
</dbReference>